<accession>A0A0F2LZS7</accession>
<reference evidence="2 3" key="2">
    <citation type="journal article" date="2015" name="Eukaryot. Cell">
        <title>Asexual propagation of a virulent clone complex in a human and feline outbreak of sporotrichosis.</title>
        <authorList>
            <person name="Teixeira Mde M."/>
            <person name="Rodrigues A.M."/>
            <person name="Tsui C.K."/>
            <person name="de Almeida L.G."/>
            <person name="Van Diepeningen A.D."/>
            <person name="van den Ende B.G."/>
            <person name="Fernandes G.F."/>
            <person name="Kano R."/>
            <person name="Hamelin R.C."/>
            <person name="Lopes-Bezerra L.M."/>
            <person name="Vasconcelos A.T."/>
            <person name="de Hoog S."/>
            <person name="de Camargo Z.P."/>
            <person name="Felipe M.S."/>
        </authorList>
    </citation>
    <scope>NUCLEOTIDE SEQUENCE [LARGE SCALE GENOMIC DNA]</scope>
    <source>
        <strain evidence="2 3">1099-18</strain>
    </source>
</reference>
<dbReference type="KEGG" id="ssck:SPSK_04657"/>
<dbReference type="VEuPathDB" id="FungiDB:SPSK_04657"/>
<name>A0A0F2LZS7_SPOSC</name>
<feature type="compositionally biased region" description="Basic and acidic residues" evidence="1">
    <location>
        <begin position="32"/>
        <end position="55"/>
    </location>
</feature>
<reference evidence="2 3" key="1">
    <citation type="journal article" date="2014" name="BMC Genomics">
        <title>Comparative genomics of the major fungal agents of human and animal Sporotrichosis: Sporothrix schenckii and Sporothrix brasiliensis.</title>
        <authorList>
            <person name="Teixeira M.M."/>
            <person name="de Almeida L.G."/>
            <person name="Kubitschek-Barreira P."/>
            <person name="Alves F.L."/>
            <person name="Kioshima E.S."/>
            <person name="Abadio A.K."/>
            <person name="Fernandes L."/>
            <person name="Derengowski L.S."/>
            <person name="Ferreira K.S."/>
            <person name="Souza R.C."/>
            <person name="Ruiz J.C."/>
            <person name="de Andrade N.C."/>
            <person name="Paes H.C."/>
            <person name="Nicola A.M."/>
            <person name="Albuquerque P."/>
            <person name="Gerber A.L."/>
            <person name="Martins V.P."/>
            <person name="Peconick L.D."/>
            <person name="Neto A.V."/>
            <person name="Chaucanez C.B."/>
            <person name="Silva P.A."/>
            <person name="Cunha O.L."/>
            <person name="de Oliveira F.F."/>
            <person name="dos Santos T.C."/>
            <person name="Barros A.L."/>
            <person name="Soares M.A."/>
            <person name="de Oliveira L.M."/>
            <person name="Marini M.M."/>
            <person name="Villalobos-Duno H."/>
            <person name="Cunha M.M."/>
            <person name="de Hoog S."/>
            <person name="da Silveira J.F."/>
            <person name="Henrissat B."/>
            <person name="Nino-Vega G.A."/>
            <person name="Cisalpino P.S."/>
            <person name="Mora-Montes H.M."/>
            <person name="Almeida S.R."/>
            <person name="Stajich J.E."/>
            <person name="Lopes-Bezerra L.M."/>
            <person name="Vasconcelos A.T."/>
            <person name="Felipe M.S."/>
        </authorList>
    </citation>
    <scope>NUCLEOTIDE SEQUENCE [LARGE SCALE GENOMIC DNA]</scope>
    <source>
        <strain evidence="2 3">1099-18</strain>
    </source>
</reference>
<evidence type="ECO:0000256" key="1">
    <source>
        <dbReference type="SAM" id="MobiDB-lite"/>
    </source>
</evidence>
<organism evidence="2 3">
    <name type="scientific">Sporothrix schenckii 1099-18</name>
    <dbReference type="NCBI Taxonomy" id="1397361"/>
    <lineage>
        <taxon>Eukaryota</taxon>
        <taxon>Fungi</taxon>
        <taxon>Dikarya</taxon>
        <taxon>Ascomycota</taxon>
        <taxon>Pezizomycotina</taxon>
        <taxon>Sordariomycetes</taxon>
        <taxon>Sordariomycetidae</taxon>
        <taxon>Ophiostomatales</taxon>
        <taxon>Ophiostomataceae</taxon>
        <taxon>Sporothrix</taxon>
    </lineage>
</organism>
<dbReference type="AlphaFoldDB" id="A0A0F2LZS7"/>
<dbReference type="GeneID" id="27666734"/>
<protein>
    <submittedName>
        <fullName evidence="2">Uncharacterized protein</fullName>
    </submittedName>
</protein>
<evidence type="ECO:0000313" key="2">
    <source>
        <dbReference type="EMBL" id="KJR82953.1"/>
    </source>
</evidence>
<comment type="caution">
    <text evidence="2">The sequence shown here is derived from an EMBL/GenBank/DDBJ whole genome shotgun (WGS) entry which is preliminary data.</text>
</comment>
<gene>
    <name evidence="2" type="ORF">SPSK_04657</name>
</gene>
<feature type="region of interest" description="Disordered" evidence="1">
    <location>
        <begin position="17"/>
        <end position="59"/>
    </location>
</feature>
<dbReference type="EMBL" id="AXCR01000010">
    <property type="protein sequence ID" value="KJR82953.1"/>
    <property type="molecule type" value="Genomic_DNA"/>
</dbReference>
<sequence>MEKDLGRSSFLECVGSAGLAGGPSEQAWAKLNQDRGKSVGTEAEGKSKPQNDRNYDGGQEQECNCSTLFLFLQNDSSFSSLSPPLPSHLYSRPAPFPVVPQIDPDLDSLPSRASEVTSIPCKVSHIVFESPDST</sequence>
<dbReference type="RefSeq" id="XP_016585629.1">
    <property type="nucleotide sequence ID" value="XM_016731457.1"/>
</dbReference>
<proteinExistence type="predicted"/>
<dbReference type="Proteomes" id="UP000033710">
    <property type="component" value="Unassembled WGS sequence"/>
</dbReference>
<evidence type="ECO:0000313" key="3">
    <source>
        <dbReference type="Proteomes" id="UP000033710"/>
    </source>
</evidence>